<dbReference type="InterPro" id="IPR025263">
    <property type="entry name" value="YhdP_central"/>
</dbReference>
<dbReference type="AlphaFoldDB" id="A0A4R3JBY6"/>
<feature type="compositionally biased region" description="Polar residues" evidence="1">
    <location>
        <begin position="1124"/>
        <end position="1134"/>
    </location>
</feature>
<protein>
    <submittedName>
        <fullName evidence="3">AsmA-like protein</fullName>
    </submittedName>
</protein>
<gene>
    <name evidence="3" type="ORF">EDD55_106118</name>
</gene>
<sequence>MIKRALRLSVHLFAGLVAGLAVLLALTAWRLSSGPVSLSYLTPYIENILNTDHNRNFRITLADTVVSWGGWRQPVDVRVLDVKANAPDGKTIARVPEISLAISTKALWHGVIAPKSIELFRPRLRVTRRAAGGVDFDFANLATSPEGTGDLVAGIFADIMSTPNVARPMSYLTHVGMMAAEVDIVDERTALVWNASSSDIDIRRDSKGLKGEATLNLDGPQGKSEVSLIGTYDQAANRIDMGGSFDALNPSAYAELSDRIGFLSALDVPLQGTLTASLTPRGDFESIGFDLTGGRGHLAVPIAVAQRMGMLPLAQRVAIEGMHIKGRYAGLSGDWAIDDVTVDFTKGVKIFVPAPVDKAFPVSTLKARGSYSAARKRIDLASLEMNLDGPRARLAATIDARGGATSPWGDLAIVAKVGFGDVGVKPLMNYWPPSLVRDVRDWVDEHFLGGRLNDVSVDLALALHGGAISLTSVSGTMQADHLSIDILPPLPVLHDGRARATFDDKQFKIQIEQAQSHGMRADSGTVVFTKLSDPIPYADVHVPITGPLRNVLEFIDSKPLEFARGVGLDPAHASGRATIDLVMGLPLKKTLKFDEIAVSAKAHVKDASLDGVVLGRDLGDGQFDIKVDNGGLDMIGAARIGGVPVGLSWRENFKPAALFRSQFNIEGHAISMAQVRALSGGLPTSFETFLHDDGVTGTFGGHAALTVLQDGRKRVRAGLDLTGLSLSIPELGWRKAAGVAGKASVDIKLNDADKIGDIPKFSATSRDLKLSGAVHFDTAGGALKRVVLNEAVIGRSNLNGSISSLDGGAWSVVLKGPSFDFGPLWSRLGDQGEGGKKGLLEDLSYTVSAKIDKVWLNKGAHAIRDVKALFVRGEGKWKRLDVSANIADHKTFVAHVARKGAAARSLTMRSDDAGAVLRLLDYYPNMVGGTLAVDGVFDDQAPETSLSGTVSVKNYQIIKAPVLARLLSLMALSGIVDALNGEGISFADLNVPFAYNKGVIQFKNAGASGASIGLTMDGWYDRPAKTLDMKGTIVPAYALNSVLGKIPVLGTLLTGTEKGGGMFAATYRVKGDADNTEITVNPLSVLAPGILRNIFGAILGNSPTPIPAPVAPTPQNRAPPNVPKSRTSKPSAPN</sequence>
<reference evidence="3 4" key="1">
    <citation type="submission" date="2019-03" db="EMBL/GenBank/DDBJ databases">
        <title>Genomic Encyclopedia of Type Strains, Phase IV (KMG-IV): sequencing the most valuable type-strain genomes for metagenomic binning, comparative biology and taxonomic classification.</title>
        <authorList>
            <person name="Goeker M."/>
        </authorList>
    </citation>
    <scope>NUCLEOTIDE SEQUENCE [LARGE SCALE GENOMIC DNA]</scope>
    <source>
        <strain evidence="3 4">DSM 101688</strain>
    </source>
</reference>
<dbReference type="Pfam" id="PF13116">
    <property type="entry name" value="YhdP"/>
    <property type="match status" value="1"/>
</dbReference>
<name>A0A4R3JBY6_9PROT</name>
<comment type="caution">
    <text evidence="3">The sequence shown here is derived from an EMBL/GenBank/DDBJ whole genome shotgun (WGS) entry which is preliminary data.</text>
</comment>
<evidence type="ECO:0000313" key="4">
    <source>
        <dbReference type="Proteomes" id="UP000295304"/>
    </source>
</evidence>
<dbReference type="RefSeq" id="WP_132939238.1">
    <property type="nucleotide sequence ID" value="NZ_CP119676.1"/>
</dbReference>
<feature type="domain" description="YhdP central" evidence="2">
    <location>
        <begin position="273"/>
        <end position="836"/>
    </location>
</feature>
<evidence type="ECO:0000313" key="3">
    <source>
        <dbReference type="EMBL" id="TCS62160.1"/>
    </source>
</evidence>
<evidence type="ECO:0000259" key="2">
    <source>
        <dbReference type="Pfam" id="PF13116"/>
    </source>
</evidence>
<dbReference type="Proteomes" id="UP000295304">
    <property type="component" value="Unassembled WGS sequence"/>
</dbReference>
<dbReference type="OrthoDB" id="7161641at2"/>
<dbReference type="EMBL" id="SLZW01000006">
    <property type="protein sequence ID" value="TCS62160.1"/>
    <property type="molecule type" value="Genomic_DNA"/>
</dbReference>
<proteinExistence type="predicted"/>
<feature type="region of interest" description="Disordered" evidence="1">
    <location>
        <begin position="1105"/>
        <end position="1134"/>
    </location>
</feature>
<organism evidence="3 4">
    <name type="scientific">Varunaivibrio sulfuroxidans</name>
    <dbReference type="NCBI Taxonomy" id="1773489"/>
    <lineage>
        <taxon>Bacteria</taxon>
        <taxon>Pseudomonadati</taxon>
        <taxon>Pseudomonadota</taxon>
        <taxon>Alphaproteobacteria</taxon>
        <taxon>Rhodospirillales</taxon>
        <taxon>Magnetovibrionaceae</taxon>
        <taxon>Varunaivibrio</taxon>
    </lineage>
</organism>
<accession>A0A4R3JBY6</accession>
<evidence type="ECO:0000256" key="1">
    <source>
        <dbReference type="SAM" id="MobiDB-lite"/>
    </source>
</evidence>
<keyword evidence="4" id="KW-1185">Reference proteome</keyword>